<dbReference type="AlphaFoldDB" id="A0A6A2X3K9"/>
<keyword evidence="2" id="KW-1185">Reference proteome</keyword>
<reference evidence="1" key="1">
    <citation type="submission" date="2019-09" db="EMBL/GenBank/DDBJ databases">
        <title>Draft genome information of white flower Hibiscus syriacus.</title>
        <authorList>
            <person name="Kim Y.-M."/>
        </authorList>
    </citation>
    <scope>NUCLEOTIDE SEQUENCE [LARGE SCALE GENOMIC DNA]</scope>
    <source>
        <strain evidence="1">YM2019G1</strain>
    </source>
</reference>
<dbReference type="Proteomes" id="UP000436088">
    <property type="component" value="Unassembled WGS sequence"/>
</dbReference>
<name>A0A6A2X3K9_HIBSY</name>
<protein>
    <recommendedName>
        <fullName evidence="3">DUF4283 domain-containing protein</fullName>
    </recommendedName>
</protein>
<evidence type="ECO:0000313" key="1">
    <source>
        <dbReference type="EMBL" id="KAE8661605.1"/>
    </source>
</evidence>
<sequence length="399" mass="45105">MKEESTPRDTVGWTLWGDRRFTIKSAYASQEKSINAVEDEIQECIEMDLHAWLAMNLGDAKGFVWQAANWDILFGILIWCIWLHRTSIAFDMALEDNQSVLEQEKNLMEVTYLALMLGSLHKTSKLSCSVGRGLWKRPNSGWTKVNLDGVINRENGFTDYEGIIRGHEGISNYIIFGLLIGSGSDQNCRKMSAFYLWIMGDIKKDMESLELMEKNEDILVFDQTSSKPLVSFYHCLVGRFLTTGSINLQAMENVWHRIGVISITELGEGRYLFRLYHEAARQLGNFVGTFVMFDATMISLGYKMFCFLCGMLRHGEGFCSLRILQSKQNLVPQSGASLKAPPSDPPMHPILGYVEEVEEERGSENGVISFNVAYSSDVGGKRNQSWICIPKENVVGKQP</sequence>
<accession>A0A6A2X3K9</accession>
<dbReference type="EMBL" id="VEPZ02001720">
    <property type="protein sequence ID" value="KAE8661605.1"/>
    <property type="molecule type" value="Genomic_DNA"/>
</dbReference>
<proteinExistence type="predicted"/>
<organism evidence="1 2">
    <name type="scientific">Hibiscus syriacus</name>
    <name type="common">Rose of Sharon</name>
    <dbReference type="NCBI Taxonomy" id="106335"/>
    <lineage>
        <taxon>Eukaryota</taxon>
        <taxon>Viridiplantae</taxon>
        <taxon>Streptophyta</taxon>
        <taxon>Embryophyta</taxon>
        <taxon>Tracheophyta</taxon>
        <taxon>Spermatophyta</taxon>
        <taxon>Magnoliopsida</taxon>
        <taxon>eudicotyledons</taxon>
        <taxon>Gunneridae</taxon>
        <taxon>Pentapetalae</taxon>
        <taxon>rosids</taxon>
        <taxon>malvids</taxon>
        <taxon>Malvales</taxon>
        <taxon>Malvaceae</taxon>
        <taxon>Malvoideae</taxon>
        <taxon>Hibiscus</taxon>
    </lineage>
</organism>
<gene>
    <name evidence="1" type="ORF">F3Y22_tig00113725pilonHSYRG01370</name>
</gene>
<evidence type="ECO:0008006" key="3">
    <source>
        <dbReference type="Google" id="ProtNLM"/>
    </source>
</evidence>
<evidence type="ECO:0000313" key="2">
    <source>
        <dbReference type="Proteomes" id="UP000436088"/>
    </source>
</evidence>
<comment type="caution">
    <text evidence="1">The sequence shown here is derived from an EMBL/GenBank/DDBJ whole genome shotgun (WGS) entry which is preliminary data.</text>
</comment>